<dbReference type="InterPro" id="IPR003594">
    <property type="entry name" value="HATPase_dom"/>
</dbReference>
<keyword evidence="10 14" id="KW-0067">ATP-binding</keyword>
<evidence type="ECO:0000313" key="18">
    <source>
        <dbReference type="Proteomes" id="UP001198701"/>
    </source>
</evidence>
<dbReference type="InterPro" id="IPR036097">
    <property type="entry name" value="HisK_dim/P_sf"/>
</dbReference>
<dbReference type="SMART" id="SM00387">
    <property type="entry name" value="HATPase_c"/>
    <property type="match status" value="1"/>
</dbReference>
<dbReference type="RefSeq" id="WP_229433462.1">
    <property type="nucleotide sequence ID" value="NZ_JAJHPV010000015.1"/>
</dbReference>
<evidence type="ECO:0000256" key="1">
    <source>
        <dbReference type="ARBA" id="ARBA00000085"/>
    </source>
</evidence>
<proteinExistence type="predicted"/>
<feature type="transmembrane region" description="Helical" evidence="14">
    <location>
        <begin position="12"/>
        <end position="32"/>
    </location>
</feature>
<dbReference type="SUPFAM" id="SSF55874">
    <property type="entry name" value="ATPase domain of HSP90 chaperone/DNA topoisomerase II/histidine kinase"/>
    <property type="match status" value="1"/>
</dbReference>
<evidence type="ECO:0000256" key="3">
    <source>
        <dbReference type="ARBA" id="ARBA00022475"/>
    </source>
</evidence>
<dbReference type="InterPro" id="IPR004358">
    <property type="entry name" value="Sig_transdc_His_kin-like_C"/>
</dbReference>
<dbReference type="PRINTS" id="PR00344">
    <property type="entry name" value="BCTRLSENSOR"/>
</dbReference>
<protein>
    <recommendedName>
        <fullName evidence="14">Sensor protein</fullName>
        <ecNumber evidence="14">2.7.13.3</ecNumber>
    </recommendedName>
</protein>
<dbReference type="PROSITE" id="PS50109">
    <property type="entry name" value="HIS_KIN"/>
    <property type="match status" value="1"/>
</dbReference>
<evidence type="ECO:0000256" key="9">
    <source>
        <dbReference type="ARBA" id="ARBA00022777"/>
    </source>
</evidence>
<evidence type="ECO:0000313" key="17">
    <source>
        <dbReference type="EMBL" id="MCC6072522.1"/>
    </source>
</evidence>
<organism evidence="17 18">
    <name type="scientific">Massilia agrisoli</name>
    <dbReference type="NCBI Taxonomy" id="2892444"/>
    <lineage>
        <taxon>Bacteria</taxon>
        <taxon>Pseudomonadati</taxon>
        <taxon>Pseudomonadota</taxon>
        <taxon>Betaproteobacteria</taxon>
        <taxon>Burkholderiales</taxon>
        <taxon>Oxalobacteraceae</taxon>
        <taxon>Telluria group</taxon>
        <taxon>Massilia</taxon>
    </lineage>
</organism>
<name>A0ABS8IXH9_9BURK</name>
<feature type="domain" description="HAMP" evidence="16">
    <location>
        <begin position="181"/>
        <end position="235"/>
    </location>
</feature>
<comment type="caution">
    <text evidence="17">The sequence shown here is derived from an EMBL/GenBank/DDBJ whole genome shotgun (WGS) entry which is preliminary data.</text>
</comment>
<keyword evidence="3 14" id="KW-1003">Cell membrane</keyword>
<dbReference type="InterPro" id="IPR005467">
    <property type="entry name" value="His_kinase_dom"/>
</dbReference>
<dbReference type="Pfam" id="PF00512">
    <property type="entry name" value="HisKA"/>
    <property type="match status" value="1"/>
</dbReference>
<feature type="transmembrane region" description="Helical" evidence="14">
    <location>
        <begin position="160"/>
        <end position="179"/>
    </location>
</feature>
<feature type="domain" description="Histidine kinase" evidence="15">
    <location>
        <begin position="243"/>
        <end position="456"/>
    </location>
</feature>
<dbReference type="Gene3D" id="3.30.565.10">
    <property type="entry name" value="Histidine kinase-like ATPase, C-terminal domain"/>
    <property type="match status" value="1"/>
</dbReference>
<dbReference type="InterPro" id="IPR036890">
    <property type="entry name" value="HATPase_C_sf"/>
</dbReference>
<keyword evidence="7 14" id="KW-0812">Transmembrane</keyword>
<keyword evidence="4 14" id="KW-0997">Cell inner membrane</keyword>
<dbReference type="InterPro" id="IPR003660">
    <property type="entry name" value="HAMP_dom"/>
</dbReference>
<keyword evidence="13 14" id="KW-0472">Membrane</keyword>
<evidence type="ECO:0000256" key="12">
    <source>
        <dbReference type="ARBA" id="ARBA00023012"/>
    </source>
</evidence>
<dbReference type="NCBIfam" id="TIGR01386">
    <property type="entry name" value="cztS_silS_copS"/>
    <property type="match status" value="1"/>
</dbReference>
<gene>
    <name evidence="17" type="ORF">LMJ30_16390</name>
</gene>
<dbReference type="CDD" id="cd00082">
    <property type="entry name" value="HisKA"/>
    <property type="match status" value="1"/>
</dbReference>
<dbReference type="InterPro" id="IPR050428">
    <property type="entry name" value="TCS_sensor_his_kinase"/>
</dbReference>
<dbReference type="InterPro" id="IPR006290">
    <property type="entry name" value="CztS_silS_copS"/>
</dbReference>
<dbReference type="SUPFAM" id="SSF47384">
    <property type="entry name" value="Homodimeric domain of signal transducing histidine kinase"/>
    <property type="match status" value="1"/>
</dbReference>
<dbReference type="InterPro" id="IPR003661">
    <property type="entry name" value="HisK_dim/P_dom"/>
</dbReference>
<keyword evidence="9 14" id="KW-0418">Kinase</keyword>
<dbReference type="Pfam" id="PF02518">
    <property type="entry name" value="HATPase_c"/>
    <property type="match status" value="1"/>
</dbReference>
<evidence type="ECO:0000256" key="6">
    <source>
        <dbReference type="ARBA" id="ARBA00022679"/>
    </source>
</evidence>
<dbReference type="Pfam" id="PF00672">
    <property type="entry name" value="HAMP"/>
    <property type="match status" value="1"/>
</dbReference>
<dbReference type="GO" id="GO:0004673">
    <property type="term" value="F:protein histidine kinase activity"/>
    <property type="evidence" value="ECO:0007669"/>
    <property type="project" value="UniProtKB-EC"/>
</dbReference>
<dbReference type="PANTHER" id="PTHR45436">
    <property type="entry name" value="SENSOR HISTIDINE KINASE YKOH"/>
    <property type="match status" value="1"/>
</dbReference>
<reference evidence="17 18" key="1">
    <citation type="submission" date="2021-11" db="EMBL/GenBank/DDBJ databases">
        <authorList>
            <person name="Huq M.A."/>
        </authorList>
    </citation>
    <scope>NUCLEOTIDE SEQUENCE [LARGE SCALE GENOMIC DNA]</scope>
    <source>
        <strain evidence="17 18">MAHUQ-52</strain>
    </source>
</reference>
<evidence type="ECO:0000256" key="14">
    <source>
        <dbReference type="RuleBase" id="RU364088"/>
    </source>
</evidence>
<evidence type="ECO:0000256" key="2">
    <source>
        <dbReference type="ARBA" id="ARBA00004533"/>
    </source>
</evidence>
<comment type="function">
    <text evidence="14">Member of a two-component regulatory system.</text>
</comment>
<evidence type="ECO:0000256" key="10">
    <source>
        <dbReference type="ARBA" id="ARBA00022840"/>
    </source>
</evidence>
<dbReference type="EMBL" id="JAJHPV010000015">
    <property type="protein sequence ID" value="MCC6072522.1"/>
    <property type="molecule type" value="Genomic_DNA"/>
</dbReference>
<dbReference type="EC" id="2.7.13.3" evidence="14"/>
<keyword evidence="18" id="KW-1185">Reference proteome</keyword>
<evidence type="ECO:0000256" key="8">
    <source>
        <dbReference type="ARBA" id="ARBA00022741"/>
    </source>
</evidence>
<keyword evidence="6 14" id="KW-0808">Transferase</keyword>
<dbReference type="Gene3D" id="6.10.340.10">
    <property type="match status" value="1"/>
</dbReference>
<dbReference type="PANTHER" id="PTHR45436:SF3">
    <property type="entry name" value="SENSOR HISTIDINE KINASE HPRS"/>
    <property type="match status" value="1"/>
</dbReference>
<dbReference type="Gene3D" id="1.10.287.130">
    <property type="match status" value="1"/>
</dbReference>
<dbReference type="PROSITE" id="PS50885">
    <property type="entry name" value="HAMP"/>
    <property type="match status" value="1"/>
</dbReference>
<comment type="catalytic activity">
    <reaction evidence="1 14">
        <text>ATP + protein L-histidine = ADP + protein N-phospho-L-histidine.</text>
        <dbReference type="EC" id="2.7.13.3"/>
    </reaction>
</comment>
<accession>A0ABS8IXH9</accession>
<keyword evidence="8 14" id="KW-0547">Nucleotide-binding</keyword>
<evidence type="ECO:0000256" key="5">
    <source>
        <dbReference type="ARBA" id="ARBA00022553"/>
    </source>
</evidence>
<evidence type="ECO:0000256" key="7">
    <source>
        <dbReference type="ARBA" id="ARBA00022692"/>
    </source>
</evidence>
<keyword evidence="5" id="KW-0597">Phosphoprotein</keyword>
<comment type="subcellular location">
    <subcellularLocation>
        <location evidence="2 14">Cell inner membrane</location>
    </subcellularLocation>
</comment>
<evidence type="ECO:0000259" key="15">
    <source>
        <dbReference type="PROSITE" id="PS50109"/>
    </source>
</evidence>
<keyword evidence="11 14" id="KW-1133">Transmembrane helix</keyword>
<evidence type="ECO:0000256" key="4">
    <source>
        <dbReference type="ARBA" id="ARBA00022519"/>
    </source>
</evidence>
<evidence type="ECO:0000256" key="13">
    <source>
        <dbReference type="ARBA" id="ARBA00023136"/>
    </source>
</evidence>
<dbReference type="Proteomes" id="UP001198701">
    <property type="component" value="Unassembled WGS sequence"/>
</dbReference>
<evidence type="ECO:0000256" key="11">
    <source>
        <dbReference type="ARBA" id="ARBA00022989"/>
    </source>
</evidence>
<keyword evidence="12 14" id="KW-0902">Two-component regulatory system</keyword>
<sequence>MRLWPGAISTRLAWLFALASVLVSGAVGAYLYQSLEGEIASRDDAALIGRVDRMRALVDDSASIEALRSRPHLYGNMMGNRDSVLWMIDAQGRPIIEINPAQLPLPALGASSSIALANASAGQAIRLAWVDVVQGERQFTLVAGKMLAERDQILGSYRNTLLIALAAGAALSFLLGWLISERSLRPVRQLAARAAAIDASCLHVRLGAPETSVRELDVLSVALDQMLERLAGGFAQLSRFSEDLAHELRTPLSNLMGQTQHTLRKVRPVQHYEELLASNQEEYERLARMIDSILFLARSEQTDAAIDCEAIDLGVMAAQLIDYFEGMADERGVVFEVHARGVLHADRVLVRRAVANLMANALQHGPRNSKVTILGEVNDQWAAISVQNGGKAIDDEHLPHLFDRFYRCDPARSKASDCGGLGLAIVRSIMHLHKGSVSVTSVPNATCFTLRFPPPAS</sequence>
<dbReference type="SMART" id="SM00388">
    <property type="entry name" value="HisKA"/>
    <property type="match status" value="1"/>
</dbReference>
<evidence type="ECO:0000259" key="16">
    <source>
        <dbReference type="PROSITE" id="PS50885"/>
    </source>
</evidence>